<dbReference type="KEGG" id="bcom:BAUCODRAFT_234482"/>
<dbReference type="HOGENOM" id="CLU_2003473_0_0_1"/>
<evidence type="ECO:0000313" key="1">
    <source>
        <dbReference type="EMBL" id="EMC93254.1"/>
    </source>
</evidence>
<sequence>MRKGSSLSGYSRLVRLRSKPSVGGVVCSLRLSTYVTGIGRVAPKCDVLSRERRPNVRYIDVTGHSGGRYRTCDEVEVQWMFNTAAGRPVCRFRSLRARLMLLGVPGWRRDHHLHDTSSPCKHVC</sequence>
<name>M2N2Q0_BAUPA</name>
<gene>
    <name evidence="1" type="ORF">BAUCODRAFT_234482</name>
</gene>
<evidence type="ECO:0000313" key="2">
    <source>
        <dbReference type="Proteomes" id="UP000011761"/>
    </source>
</evidence>
<protein>
    <submittedName>
        <fullName evidence="1">Uncharacterized protein</fullName>
    </submittedName>
</protein>
<accession>M2N2Q0</accession>
<organism evidence="1 2">
    <name type="scientific">Baudoinia panamericana (strain UAMH 10762)</name>
    <name type="common">Angels' share fungus</name>
    <name type="synonym">Baudoinia compniacensis (strain UAMH 10762)</name>
    <dbReference type="NCBI Taxonomy" id="717646"/>
    <lineage>
        <taxon>Eukaryota</taxon>
        <taxon>Fungi</taxon>
        <taxon>Dikarya</taxon>
        <taxon>Ascomycota</taxon>
        <taxon>Pezizomycotina</taxon>
        <taxon>Dothideomycetes</taxon>
        <taxon>Dothideomycetidae</taxon>
        <taxon>Mycosphaerellales</taxon>
        <taxon>Teratosphaeriaceae</taxon>
        <taxon>Baudoinia</taxon>
    </lineage>
</organism>
<dbReference type="AlphaFoldDB" id="M2N2Q0"/>
<reference evidence="1 2" key="1">
    <citation type="journal article" date="2012" name="PLoS Pathog.">
        <title>Diverse lifestyles and strategies of plant pathogenesis encoded in the genomes of eighteen Dothideomycetes fungi.</title>
        <authorList>
            <person name="Ohm R.A."/>
            <person name="Feau N."/>
            <person name="Henrissat B."/>
            <person name="Schoch C.L."/>
            <person name="Horwitz B.A."/>
            <person name="Barry K.W."/>
            <person name="Condon B.J."/>
            <person name="Copeland A.C."/>
            <person name="Dhillon B."/>
            <person name="Glaser F."/>
            <person name="Hesse C.N."/>
            <person name="Kosti I."/>
            <person name="LaButti K."/>
            <person name="Lindquist E.A."/>
            <person name="Lucas S."/>
            <person name="Salamov A.A."/>
            <person name="Bradshaw R.E."/>
            <person name="Ciuffetti L."/>
            <person name="Hamelin R.C."/>
            <person name="Kema G.H.J."/>
            <person name="Lawrence C."/>
            <person name="Scott J.A."/>
            <person name="Spatafora J.W."/>
            <person name="Turgeon B.G."/>
            <person name="de Wit P.J.G.M."/>
            <person name="Zhong S."/>
            <person name="Goodwin S.B."/>
            <person name="Grigoriev I.V."/>
        </authorList>
    </citation>
    <scope>NUCLEOTIDE SEQUENCE [LARGE SCALE GENOMIC DNA]</scope>
    <source>
        <strain evidence="1 2">UAMH 10762</strain>
    </source>
</reference>
<dbReference type="GeneID" id="19110030"/>
<keyword evidence="2" id="KW-1185">Reference proteome</keyword>
<proteinExistence type="predicted"/>
<dbReference type="Proteomes" id="UP000011761">
    <property type="component" value="Unassembled WGS sequence"/>
</dbReference>
<dbReference type="RefSeq" id="XP_007679494.1">
    <property type="nucleotide sequence ID" value="XM_007681304.1"/>
</dbReference>
<dbReference type="EMBL" id="KB445560">
    <property type="protein sequence ID" value="EMC93254.1"/>
    <property type="molecule type" value="Genomic_DNA"/>
</dbReference>